<name>A0ABQ7GRD6_DUNSA</name>
<dbReference type="Proteomes" id="UP000815325">
    <property type="component" value="Unassembled WGS sequence"/>
</dbReference>
<dbReference type="SUPFAM" id="SSF51735">
    <property type="entry name" value="NAD(P)-binding Rossmann-fold domains"/>
    <property type="match status" value="1"/>
</dbReference>
<evidence type="ECO:0000313" key="4">
    <source>
        <dbReference type="EMBL" id="KAF5837165.1"/>
    </source>
</evidence>
<comment type="similarity">
    <text evidence="1">Belongs to the short-chain dehydrogenases/reductases (SDR) family.</text>
</comment>
<dbReference type="Pfam" id="PF00106">
    <property type="entry name" value="adh_short"/>
    <property type="match status" value="1"/>
</dbReference>
<dbReference type="Gene3D" id="3.40.50.720">
    <property type="entry name" value="NAD(P)-binding Rossmann-like Domain"/>
    <property type="match status" value="1"/>
</dbReference>
<dbReference type="Pfam" id="PF13561">
    <property type="entry name" value="adh_short_C2"/>
    <property type="match status" value="1"/>
</dbReference>
<dbReference type="InterPro" id="IPR036291">
    <property type="entry name" value="NAD(P)-bd_dom_sf"/>
</dbReference>
<dbReference type="PANTHER" id="PTHR43963:SF6">
    <property type="entry name" value="CHAIN DEHYDROGENASE FAMILY PROTEIN, PUTATIVE (AFU_ORTHOLOGUE AFUA_3G15350)-RELATED"/>
    <property type="match status" value="1"/>
</dbReference>
<evidence type="ECO:0000256" key="3">
    <source>
        <dbReference type="ARBA" id="ARBA00023002"/>
    </source>
</evidence>
<accession>A0ABQ7GRD6</accession>
<comment type="caution">
    <text evidence="4">The sequence shown here is derived from an EMBL/GenBank/DDBJ whole genome shotgun (WGS) entry which is preliminary data.</text>
</comment>
<evidence type="ECO:0000256" key="2">
    <source>
        <dbReference type="ARBA" id="ARBA00022857"/>
    </source>
</evidence>
<sequence>MLSGKSILITGSNRGIGFELSRMILHQEGKLLMACRDMRAGQEAADALKKDVRKGDITLKYMDYTRPETLSALVKDVSEEMKQPLDCLVNNGAIIGNGWDKETYDLTLRTNFKGPLELTTEFAPHMAPGSSIVQVSSGFGELSYCSEGYRERITSAKTLDQLWDQCKEIDVSSSMASENKPCYKVSKAMLNQSVRIQAPKLAECGIACNAVTPGWCRTRMGGPEAPRSAAQGAESILWVILNGSVASGVTGGFWKDGQPKDW</sequence>
<organism evidence="4 5">
    <name type="scientific">Dunaliella salina</name>
    <name type="common">Green alga</name>
    <name type="synonym">Protococcus salinus</name>
    <dbReference type="NCBI Taxonomy" id="3046"/>
    <lineage>
        <taxon>Eukaryota</taxon>
        <taxon>Viridiplantae</taxon>
        <taxon>Chlorophyta</taxon>
        <taxon>core chlorophytes</taxon>
        <taxon>Chlorophyceae</taxon>
        <taxon>CS clade</taxon>
        <taxon>Chlamydomonadales</taxon>
        <taxon>Dunaliellaceae</taxon>
        <taxon>Dunaliella</taxon>
    </lineage>
</organism>
<keyword evidence="2" id="KW-0521">NADP</keyword>
<keyword evidence="3" id="KW-0560">Oxidoreductase</keyword>
<reference evidence="4" key="1">
    <citation type="submission" date="2017-08" db="EMBL/GenBank/DDBJ databases">
        <authorList>
            <person name="Polle J.E."/>
            <person name="Barry K."/>
            <person name="Cushman J."/>
            <person name="Schmutz J."/>
            <person name="Tran D."/>
            <person name="Hathwaick L.T."/>
            <person name="Yim W.C."/>
            <person name="Jenkins J."/>
            <person name="Mckie-Krisberg Z.M."/>
            <person name="Prochnik S."/>
            <person name="Lindquist E."/>
            <person name="Dockter R.B."/>
            <person name="Adam C."/>
            <person name="Molina H."/>
            <person name="Bunkerborg J."/>
            <person name="Jin E."/>
            <person name="Buchheim M."/>
            <person name="Magnuson J."/>
        </authorList>
    </citation>
    <scope>NUCLEOTIDE SEQUENCE</scope>
    <source>
        <strain evidence="4">CCAP 19/18</strain>
    </source>
</reference>
<keyword evidence="5" id="KW-1185">Reference proteome</keyword>
<dbReference type="EMBL" id="MU069626">
    <property type="protein sequence ID" value="KAF5837165.1"/>
    <property type="molecule type" value="Genomic_DNA"/>
</dbReference>
<protein>
    <submittedName>
        <fullName evidence="4">Uncharacterized protein</fullName>
    </submittedName>
</protein>
<dbReference type="PRINTS" id="PR00081">
    <property type="entry name" value="GDHRDH"/>
</dbReference>
<dbReference type="InterPro" id="IPR002347">
    <property type="entry name" value="SDR_fam"/>
</dbReference>
<evidence type="ECO:0000313" key="5">
    <source>
        <dbReference type="Proteomes" id="UP000815325"/>
    </source>
</evidence>
<evidence type="ECO:0000256" key="1">
    <source>
        <dbReference type="ARBA" id="ARBA00006484"/>
    </source>
</evidence>
<dbReference type="PANTHER" id="PTHR43963">
    <property type="entry name" value="CARBONYL REDUCTASE 1-RELATED"/>
    <property type="match status" value="1"/>
</dbReference>
<gene>
    <name evidence="4" type="ORF">DUNSADRAFT_4786</name>
</gene>
<proteinExistence type="inferred from homology"/>